<dbReference type="Proteomes" id="UP000799421">
    <property type="component" value="Unassembled WGS sequence"/>
</dbReference>
<keyword evidence="2" id="KW-1185">Reference proteome</keyword>
<dbReference type="AlphaFoldDB" id="A0A6A7C7T5"/>
<protein>
    <submittedName>
        <fullName evidence="1">Uncharacterized protein</fullName>
    </submittedName>
</protein>
<dbReference type="EMBL" id="MU005962">
    <property type="protein sequence ID" value="KAF2863129.1"/>
    <property type="molecule type" value="Genomic_DNA"/>
</dbReference>
<feature type="non-terminal residue" evidence="1">
    <location>
        <position position="1"/>
    </location>
</feature>
<dbReference type="InterPro" id="IPR036397">
    <property type="entry name" value="RNaseH_sf"/>
</dbReference>
<evidence type="ECO:0000313" key="2">
    <source>
        <dbReference type="Proteomes" id="UP000799421"/>
    </source>
</evidence>
<sequence>LKRKVYEIKPEIDCITNKAQQVAMLEEALPIAWKQIRSEILENLVDSMKERMEAVIAADGWYTRF</sequence>
<evidence type="ECO:0000313" key="1">
    <source>
        <dbReference type="EMBL" id="KAF2863129.1"/>
    </source>
</evidence>
<reference evidence="1" key="1">
    <citation type="journal article" date="2020" name="Stud. Mycol.">
        <title>101 Dothideomycetes genomes: a test case for predicting lifestyles and emergence of pathogens.</title>
        <authorList>
            <person name="Haridas S."/>
            <person name="Albert R."/>
            <person name="Binder M."/>
            <person name="Bloem J."/>
            <person name="Labutti K."/>
            <person name="Salamov A."/>
            <person name="Andreopoulos B."/>
            <person name="Baker S."/>
            <person name="Barry K."/>
            <person name="Bills G."/>
            <person name="Bluhm B."/>
            <person name="Cannon C."/>
            <person name="Castanera R."/>
            <person name="Culley D."/>
            <person name="Daum C."/>
            <person name="Ezra D."/>
            <person name="Gonzalez J."/>
            <person name="Henrissat B."/>
            <person name="Kuo A."/>
            <person name="Liang C."/>
            <person name="Lipzen A."/>
            <person name="Lutzoni F."/>
            <person name="Magnuson J."/>
            <person name="Mondo S."/>
            <person name="Nolan M."/>
            <person name="Ohm R."/>
            <person name="Pangilinan J."/>
            <person name="Park H.-J."/>
            <person name="Ramirez L."/>
            <person name="Alfaro M."/>
            <person name="Sun H."/>
            <person name="Tritt A."/>
            <person name="Yoshinaga Y."/>
            <person name="Zwiers L.-H."/>
            <person name="Turgeon B."/>
            <person name="Goodwin S."/>
            <person name="Spatafora J."/>
            <person name="Crous P."/>
            <person name="Grigoriev I."/>
        </authorList>
    </citation>
    <scope>NUCLEOTIDE SEQUENCE</scope>
    <source>
        <strain evidence="1">CBS 480.64</strain>
    </source>
</reference>
<accession>A0A6A7C7T5</accession>
<dbReference type="Gene3D" id="3.30.420.10">
    <property type="entry name" value="Ribonuclease H-like superfamily/Ribonuclease H"/>
    <property type="match status" value="1"/>
</dbReference>
<proteinExistence type="predicted"/>
<gene>
    <name evidence="1" type="ORF">K470DRAFT_211303</name>
</gene>
<name>A0A6A7C7T5_9PEZI</name>
<dbReference type="OrthoDB" id="5410741at2759"/>
<dbReference type="GO" id="GO:0003676">
    <property type="term" value="F:nucleic acid binding"/>
    <property type="evidence" value="ECO:0007669"/>
    <property type="project" value="InterPro"/>
</dbReference>
<organism evidence="1 2">
    <name type="scientific">Piedraia hortae CBS 480.64</name>
    <dbReference type="NCBI Taxonomy" id="1314780"/>
    <lineage>
        <taxon>Eukaryota</taxon>
        <taxon>Fungi</taxon>
        <taxon>Dikarya</taxon>
        <taxon>Ascomycota</taxon>
        <taxon>Pezizomycotina</taxon>
        <taxon>Dothideomycetes</taxon>
        <taxon>Dothideomycetidae</taxon>
        <taxon>Capnodiales</taxon>
        <taxon>Piedraiaceae</taxon>
        <taxon>Piedraia</taxon>
    </lineage>
</organism>